<feature type="compositionally biased region" description="Pro residues" evidence="1">
    <location>
        <begin position="8"/>
        <end position="30"/>
    </location>
</feature>
<protein>
    <submittedName>
        <fullName evidence="2">Uncharacterized protein</fullName>
    </submittedName>
</protein>
<feature type="region of interest" description="Disordered" evidence="1">
    <location>
        <begin position="1"/>
        <end position="52"/>
    </location>
</feature>
<dbReference type="AlphaFoldDB" id="A0A1X6NXR0"/>
<proteinExistence type="predicted"/>
<name>A0A1X6NXR0_PORUM</name>
<feature type="region of interest" description="Disordered" evidence="1">
    <location>
        <begin position="67"/>
        <end position="87"/>
    </location>
</feature>
<evidence type="ECO:0000313" key="3">
    <source>
        <dbReference type="Proteomes" id="UP000218209"/>
    </source>
</evidence>
<keyword evidence="3" id="KW-1185">Reference proteome</keyword>
<feature type="compositionally biased region" description="Gly residues" evidence="1">
    <location>
        <begin position="36"/>
        <end position="48"/>
    </location>
</feature>
<dbReference type="Proteomes" id="UP000218209">
    <property type="component" value="Unassembled WGS sequence"/>
</dbReference>
<organism evidence="2 3">
    <name type="scientific">Porphyra umbilicalis</name>
    <name type="common">Purple laver</name>
    <name type="synonym">Red alga</name>
    <dbReference type="NCBI Taxonomy" id="2786"/>
    <lineage>
        <taxon>Eukaryota</taxon>
        <taxon>Rhodophyta</taxon>
        <taxon>Bangiophyceae</taxon>
        <taxon>Bangiales</taxon>
        <taxon>Bangiaceae</taxon>
        <taxon>Porphyra</taxon>
    </lineage>
</organism>
<gene>
    <name evidence="2" type="ORF">BU14_0352s0007</name>
</gene>
<feature type="compositionally biased region" description="Low complexity" evidence="1">
    <location>
        <begin position="67"/>
        <end position="77"/>
    </location>
</feature>
<accession>A0A1X6NXR0</accession>
<evidence type="ECO:0000256" key="1">
    <source>
        <dbReference type="SAM" id="MobiDB-lite"/>
    </source>
</evidence>
<dbReference type="EMBL" id="KV918999">
    <property type="protein sequence ID" value="OSX73388.1"/>
    <property type="molecule type" value="Genomic_DNA"/>
</dbReference>
<reference evidence="2 3" key="1">
    <citation type="submission" date="2017-03" db="EMBL/GenBank/DDBJ databases">
        <title>WGS assembly of Porphyra umbilicalis.</title>
        <authorList>
            <person name="Brawley S.H."/>
            <person name="Blouin N.A."/>
            <person name="Ficko-Blean E."/>
            <person name="Wheeler G.L."/>
            <person name="Lohr M."/>
            <person name="Goodson H.V."/>
            <person name="Jenkins J.W."/>
            <person name="Blaby-Haas C.E."/>
            <person name="Helliwell K.E."/>
            <person name="Chan C."/>
            <person name="Marriage T."/>
            <person name="Bhattacharya D."/>
            <person name="Klein A.S."/>
            <person name="Badis Y."/>
            <person name="Brodie J."/>
            <person name="Cao Y."/>
            <person name="Collen J."/>
            <person name="Dittami S.M."/>
            <person name="Gachon C.M."/>
            <person name="Green B.R."/>
            <person name="Karpowicz S."/>
            <person name="Kim J.W."/>
            <person name="Kudahl U."/>
            <person name="Lin S."/>
            <person name="Michel G."/>
            <person name="Mittag M."/>
            <person name="Olson B.J."/>
            <person name="Pangilinan J."/>
            <person name="Peng Y."/>
            <person name="Qiu H."/>
            <person name="Shu S."/>
            <person name="Singer J.T."/>
            <person name="Smith A.G."/>
            <person name="Sprecher B.N."/>
            <person name="Wagner V."/>
            <person name="Wang W."/>
            <person name="Wang Z.-Y."/>
            <person name="Yan J."/>
            <person name="Yarish C."/>
            <person name="Zoeuner-Riek S."/>
            <person name="Zhuang Y."/>
            <person name="Zou Y."/>
            <person name="Lindquist E.A."/>
            <person name="Grimwood J."/>
            <person name="Barry K."/>
            <person name="Rokhsar D.S."/>
            <person name="Schmutz J."/>
            <person name="Stiller J.W."/>
            <person name="Grossman A.R."/>
            <person name="Prochnik S.E."/>
        </authorList>
    </citation>
    <scope>NUCLEOTIDE SEQUENCE [LARGE SCALE GENOMIC DNA]</scope>
    <source>
        <strain evidence="2">4086291</strain>
    </source>
</reference>
<evidence type="ECO:0000313" key="2">
    <source>
        <dbReference type="EMBL" id="OSX73388.1"/>
    </source>
</evidence>
<sequence length="431" mass="42343">MDAGVAGEPPPWAPPPAAAAPTACRPPPTLSPTGGRAPGGAVHTGGGRQRQALGATAVPPLADGMRRSAAGVRGAAARPPPSPNRGDPVALALSVDGLARRWLLPPPACGGGWSEAPAAVVRRGLNPAGLPQAAGVTCDQWLWDGSGRKRFYLVFLPFATVNGLTLGTVVCQAGGRTPLDGGDRGGTPPRPPTVGRFVLDEGARSLVTVTAAADGNGVTALGVDGGDGGGGGAAAAADGGAPSRHAVRLAGDGTRGVAGGALILRERVALVTPPGWGRGRPYGGAGTVPASLPLPSAAAAAAAAAAARPPTSPVDFTHFSAHLADLLVTRGGGRGGGGAAGGVDGGGAGVPPAAAAAATHRWAVYTPLPAAAGAALRAGLEGWGGWGRWGRVGCRCRRHCRCRGGEVARLKALVKQARQGLSQGLKKSNRL</sequence>